<organism evidence="2 3">
    <name type="scientific">Paspalum notatum var. saurae</name>
    <dbReference type="NCBI Taxonomy" id="547442"/>
    <lineage>
        <taxon>Eukaryota</taxon>
        <taxon>Viridiplantae</taxon>
        <taxon>Streptophyta</taxon>
        <taxon>Embryophyta</taxon>
        <taxon>Tracheophyta</taxon>
        <taxon>Spermatophyta</taxon>
        <taxon>Magnoliopsida</taxon>
        <taxon>Liliopsida</taxon>
        <taxon>Poales</taxon>
        <taxon>Poaceae</taxon>
        <taxon>PACMAD clade</taxon>
        <taxon>Panicoideae</taxon>
        <taxon>Andropogonodae</taxon>
        <taxon>Paspaleae</taxon>
        <taxon>Paspalinae</taxon>
        <taxon>Paspalum</taxon>
    </lineage>
</organism>
<reference evidence="2 3" key="1">
    <citation type="submission" date="2024-02" db="EMBL/GenBank/DDBJ databases">
        <title>High-quality chromosome-scale genome assembly of Pensacola bahiagrass (Paspalum notatum Flugge var. saurae).</title>
        <authorList>
            <person name="Vega J.M."/>
            <person name="Podio M."/>
            <person name="Orjuela J."/>
            <person name="Siena L.A."/>
            <person name="Pessino S.C."/>
            <person name="Combes M.C."/>
            <person name="Mariac C."/>
            <person name="Albertini E."/>
            <person name="Pupilli F."/>
            <person name="Ortiz J.P.A."/>
            <person name="Leblanc O."/>
        </authorList>
    </citation>
    <scope>NUCLEOTIDE SEQUENCE [LARGE SCALE GENOMIC DNA]</scope>
    <source>
        <strain evidence="2">R1</strain>
        <tissue evidence="2">Leaf</tissue>
    </source>
</reference>
<dbReference type="Proteomes" id="UP001341281">
    <property type="component" value="Chromosome 04"/>
</dbReference>
<evidence type="ECO:0000256" key="1">
    <source>
        <dbReference type="SAM" id="Phobius"/>
    </source>
</evidence>
<sequence length="261" mass="28793">MMACRRLAREAAAASLRRGATNAPAAPARAFSAAAAAASCSSRAPVAASPIRQSLARYSSPAFQPRAAEFGFGQSLAARAALGLRQQMSGRNLLKGFGTSTVLGMALHQGKATAETKELPSRAITGPPPGSLKNELRSFWPLIRKLQLPIGLVILIMCGLQSPISLVLNVLLLVYCSRPSRYSIYLFLQELRHRESDRVHWNEEILKNRVHWKEESMRTRNVDAKDHKFFSIGTVELTDGRVLHLIGMLGSWWIYHVSYVK</sequence>
<evidence type="ECO:0000313" key="3">
    <source>
        <dbReference type="Proteomes" id="UP001341281"/>
    </source>
</evidence>
<keyword evidence="1" id="KW-0812">Transmembrane</keyword>
<proteinExistence type="predicted"/>
<keyword evidence="1" id="KW-1133">Transmembrane helix</keyword>
<evidence type="ECO:0000313" key="2">
    <source>
        <dbReference type="EMBL" id="WVZ72450.1"/>
    </source>
</evidence>
<keyword evidence="1" id="KW-0472">Membrane</keyword>
<accession>A0AAQ3TFR5</accession>
<feature type="transmembrane region" description="Helical" evidence="1">
    <location>
        <begin position="150"/>
        <end position="175"/>
    </location>
</feature>
<gene>
    <name evidence="2" type="ORF">U9M48_020909</name>
</gene>
<protein>
    <submittedName>
        <fullName evidence="2">Uncharacterized protein</fullName>
    </submittedName>
</protein>
<keyword evidence="3" id="KW-1185">Reference proteome</keyword>
<dbReference type="AlphaFoldDB" id="A0AAQ3TFR5"/>
<dbReference type="EMBL" id="CP144748">
    <property type="protein sequence ID" value="WVZ72450.1"/>
    <property type="molecule type" value="Genomic_DNA"/>
</dbReference>
<name>A0AAQ3TFR5_PASNO</name>